<evidence type="ECO:0000256" key="1">
    <source>
        <dbReference type="SAM" id="Phobius"/>
    </source>
</evidence>
<keyword evidence="3" id="KW-1185">Reference proteome</keyword>
<proteinExistence type="predicted"/>
<dbReference type="EMBL" id="JACHXU010000012">
    <property type="protein sequence ID" value="MBB3207751.1"/>
    <property type="molecule type" value="Genomic_DNA"/>
</dbReference>
<sequence length="65" mass="6942">MNNTLKIASLIGLALVTIPSVIFFAGGMNHSAVKTTALIGTIIWFASTPLWMGREIPVDADNVEI</sequence>
<feature type="transmembrane region" description="Helical" evidence="1">
    <location>
        <begin position="32"/>
        <end position="52"/>
    </location>
</feature>
<gene>
    <name evidence="2" type="ORF">FHS27_003578</name>
</gene>
<evidence type="ECO:0000313" key="3">
    <source>
        <dbReference type="Proteomes" id="UP000536179"/>
    </source>
</evidence>
<accession>A0A7W5E075</accession>
<feature type="transmembrane region" description="Helical" evidence="1">
    <location>
        <begin position="7"/>
        <end position="26"/>
    </location>
</feature>
<comment type="caution">
    <text evidence="2">The sequence shown here is derived from an EMBL/GenBank/DDBJ whole genome shotgun (WGS) entry which is preliminary data.</text>
</comment>
<keyword evidence="1" id="KW-0472">Membrane</keyword>
<reference evidence="2 3" key="1">
    <citation type="submission" date="2020-08" db="EMBL/GenBank/DDBJ databases">
        <title>Genomic Encyclopedia of Type Strains, Phase III (KMG-III): the genomes of soil and plant-associated and newly described type strains.</title>
        <authorList>
            <person name="Whitman W."/>
        </authorList>
    </citation>
    <scope>NUCLEOTIDE SEQUENCE [LARGE SCALE GENOMIC DNA]</scope>
    <source>
        <strain evidence="2 3">CECT 8075</strain>
    </source>
</reference>
<keyword evidence="1" id="KW-1133">Transmembrane helix</keyword>
<evidence type="ECO:0000313" key="2">
    <source>
        <dbReference type="EMBL" id="MBB3207751.1"/>
    </source>
</evidence>
<dbReference type="RefSeq" id="WP_184306051.1">
    <property type="nucleotide sequence ID" value="NZ_JACHXU010000012.1"/>
</dbReference>
<dbReference type="AlphaFoldDB" id="A0A7W5E075"/>
<protein>
    <submittedName>
        <fullName evidence="2">Uncharacterized protein</fullName>
    </submittedName>
</protein>
<dbReference type="Proteomes" id="UP000536179">
    <property type="component" value="Unassembled WGS sequence"/>
</dbReference>
<keyword evidence="1" id="KW-0812">Transmembrane</keyword>
<organism evidence="2 3">
    <name type="scientific">Aporhodopirellula rubra</name>
    <dbReference type="NCBI Taxonomy" id="980271"/>
    <lineage>
        <taxon>Bacteria</taxon>
        <taxon>Pseudomonadati</taxon>
        <taxon>Planctomycetota</taxon>
        <taxon>Planctomycetia</taxon>
        <taxon>Pirellulales</taxon>
        <taxon>Pirellulaceae</taxon>
        <taxon>Aporhodopirellula</taxon>
    </lineage>
</organism>
<name>A0A7W5E075_9BACT</name>